<dbReference type="EMBL" id="JAAOIW010000018">
    <property type="protein sequence ID" value="NHN34335.1"/>
    <property type="molecule type" value="Genomic_DNA"/>
</dbReference>
<organism evidence="2 3">
    <name type="scientific">Paenibacillus agricola</name>
    <dbReference type="NCBI Taxonomy" id="2716264"/>
    <lineage>
        <taxon>Bacteria</taxon>
        <taxon>Bacillati</taxon>
        <taxon>Bacillota</taxon>
        <taxon>Bacilli</taxon>
        <taxon>Bacillales</taxon>
        <taxon>Paenibacillaceae</taxon>
        <taxon>Paenibacillus</taxon>
    </lineage>
</organism>
<keyword evidence="1" id="KW-0812">Transmembrane</keyword>
<gene>
    <name evidence="2" type="ORF">G9U52_31555</name>
</gene>
<evidence type="ECO:0000256" key="1">
    <source>
        <dbReference type="SAM" id="Phobius"/>
    </source>
</evidence>
<reference evidence="2" key="1">
    <citation type="submission" date="2020-03" db="EMBL/GenBank/DDBJ databases">
        <title>Draft sequencing of Paenibacilllus sp. S3N08.</title>
        <authorList>
            <person name="Kim D.-U."/>
        </authorList>
    </citation>
    <scope>NUCLEOTIDE SEQUENCE</scope>
    <source>
        <strain evidence="2">S3N08</strain>
    </source>
</reference>
<sequence>MIIKLIITFFIIGHIGLIVLCIVFGLQKNTDNNKLFNEENDVKRIIIAKVPFNELMKFYQMYKSGSLSESEKVQIKGILQDALSIEEYEKVKRYVIKINKDYLN</sequence>
<keyword evidence="1" id="KW-1133">Transmembrane helix</keyword>
<feature type="transmembrane region" description="Helical" evidence="1">
    <location>
        <begin position="6"/>
        <end position="26"/>
    </location>
</feature>
<protein>
    <submittedName>
        <fullName evidence="2">Uncharacterized protein</fullName>
    </submittedName>
</protein>
<evidence type="ECO:0000313" key="3">
    <source>
        <dbReference type="Proteomes" id="UP001165962"/>
    </source>
</evidence>
<keyword evidence="1" id="KW-0472">Membrane</keyword>
<keyword evidence="3" id="KW-1185">Reference proteome</keyword>
<name>A0ABX0JKC6_9BACL</name>
<accession>A0ABX0JKC6</accession>
<dbReference type="RefSeq" id="WP_166155174.1">
    <property type="nucleotide sequence ID" value="NZ_JAAOIW010000018.1"/>
</dbReference>
<comment type="caution">
    <text evidence="2">The sequence shown here is derived from an EMBL/GenBank/DDBJ whole genome shotgun (WGS) entry which is preliminary data.</text>
</comment>
<proteinExistence type="predicted"/>
<dbReference type="Proteomes" id="UP001165962">
    <property type="component" value="Unassembled WGS sequence"/>
</dbReference>
<evidence type="ECO:0000313" key="2">
    <source>
        <dbReference type="EMBL" id="NHN34335.1"/>
    </source>
</evidence>